<dbReference type="EMBL" id="JAKLJA010000025">
    <property type="protein sequence ID" value="MCG5076558.1"/>
    <property type="molecule type" value="Genomic_DNA"/>
</dbReference>
<comment type="caution">
    <text evidence="2">The sequence shown here is derived from an EMBL/GenBank/DDBJ whole genome shotgun (WGS) entry which is preliminary data.</text>
</comment>
<evidence type="ECO:0000256" key="1">
    <source>
        <dbReference type="SAM" id="MobiDB-lite"/>
    </source>
</evidence>
<feature type="region of interest" description="Disordered" evidence="1">
    <location>
        <begin position="39"/>
        <end position="67"/>
    </location>
</feature>
<keyword evidence="3" id="KW-1185">Reference proteome</keyword>
<name>A0A9X1RSI6_9BURK</name>
<proteinExistence type="predicted"/>
<dbReference type="Proteomes" id="UP001139308">
    <property type="component" value="Unassembled WGS sequence"/>
</dbReference>
<dbReference type="RefSeq" id="WP_238466481.1">
    <property type="nucleotide sequence ID" value="NZ_JAKLJA010000025.1"/>
</dbReference>
<sequence length="132" mass="15138">MKIPEVRAAFIGSMMTRIMTTVSFALAIGGMSMAPAFGADYGNHEDQQQHGENDGYQHNQSHPQQHRMANGYQQNHWHQWDHGNRQAYQHPGNDYRRGDYYDNQDYVYAPPPVVYGPQSAPGISLFIPLRFR</sequence>
<evidence type="ECO:0000313" key="2">
    <source>
        <dbReference type="EMBL" id="MCG5076558.1"/>
    </source>
</evidence>
<organism evidence="2 3">
    <name type="scientific">Paraburkholderia tagetis</name>
    <dbReference type="NCBI Taxonomy" id="2913261"/>
    <lineage>
        <taxon>Bacteria</taxon>
        <taxon>Pseudomonadati</taxon>
        <taxon>Pseudomonadota</taxon>
        <taxon>Betaproteobacteria</taxon>
        <taxon>Burkholderiales</taxon>
        <taxon>Burkholderiaceae</taxon>
        <taxon>Paraburkholderia</taxon>
    </lineage>
</organism>
<accession>A0A9X1RSI6</accession>
<reference evidence="2" key="1">
    <citation type="submission" date="2022-01" db="EMBL/GenBank/DDBJ databases">
        <title>Genome sequence and assembly of Parabukholderia sp. RG36.</title>
        <authorList>
            <person name="Chhetri G."/>
        </authorList>
    </citation>
    <scope>NUCLEOTIDE SEQUENCE</scope>
    <source>
        <strain evidence="2">RG36</strain>
    </source>
</reference>
<gene>
    <name evidence="2" type="ORF">L5014_24875</name>
</gene>
<dbReference type="AlphaFoldDB" id="A0A9X1RSI6"/>
<feature type="compositionally biased region" description="Basic and acidic residues" evidence="1">
    <location>
        <begin position="42"/>
        <end position="55"/>
    </location>
</feature>
<protein>
    <submittedName>
        <fullName evidence="2">Uncharacterized protein</fullName>
    </submittedName>
</protein>
<evidence type="ECO:0000313" key="3">
    <source>
        <dbReference type="Proteomes" id="UP001139308"/>
    </source>
</evidence>